<dbReference type="Proteomes" id="UP000492821">
    <property type="component" value="Unassembled WGS sequence"/>
</dbReference>
<reference evidence="3" key="2">
    <citation type="submission" date="2020-10" db="UniProtKB">
        <authorList>
            <consortium name="WormBaseParasite"/>
        </authorList>
    </citation>
    <scope>IDENTIFICATION</scope>
</reference>
<name>A0A7E4VCN8_PANRE</name>
<feature type="transmembrane region" description="Helical" evidence="1">
    <location>
        <begin position="50"/>
        <end position="76"/>
    </location>
</feature>
<feature type="transmembrane region" description="Helical" evidence="1">
    <location>
        <begin position="96"/>
        <end position="114"/>
    </location>
</feature>
<evidence type="ECO:0000313" key="2">
    <source>
        <dbReference type="Proteomes" id="UP000492821"/>
    </source>
</evidence>
<keyword evidence="1" id="KW-0472">Membrane</keyword>
<evidence type="ECO:0000313" key="3">
    <source>
        <dbReference type="WBParaSite" id="Pan_g18864.t1"/>
    </source>
</evidence>
<feature type="transmembrane region" description="Helical" evidence="1">
    <location>
        <begin position="196"/>
        <end position="218"/>
    </location>
</feature>
<evidence type="ECO:0000256" key="1">
    <source>
        <dbReference type="SAM" id="Phobius"/>
    </source>
</evidence>
<dbReference type="AlphaFoldDB" id="A0A7E4VCN8"/>
<organism evidence="2 3">
    <name type="scientific">Panagrellus redivivus</name>
    <name type="common">Microworm</name>
    <dbReference type="NCBI Taxonomy" id="6233"/>
    <lineage>
        <taxon>Eukaryota</taxon>
        <taxon>Metazoa</taxon>
        <taxon>Ecdysozoa</taxon>
        <taxon>Nematoda</taxon>
        <taxon>Chromadorea</taxon>
        <taxon>Rhabditida</taxon>
        <taxon>Tylenchina</taxon>
        <taxon>Panagrolaimomorpha</taxon>
        <taxon>Panagrolaimoidea</taxon>
        <taxon>Panagrolaimidae</taxon>
        <taxon>Panagrellus</taxon>
    </lineage>
</organism>
<accession>A0A7E4VCN8</accession>
<proteinExistence type="predicted"/>
<keyword evidence="1" id="KW-1133">Transmembrane helix</keyword>
<protein>
    <submittedName>
        <fullName evidence="3">Serpentine receptor class gamma</fullName>
    </submittedName>
</protein>
<reference evidence="2" key="1">
    <citation type="journal article" date="2013" name="Genetics">
        <title>The draft genome and transcriptome of Panagrellus redivivus are shaped by the harsh demands of a free-living lifestyle.</title>
        <authorList>
            <person name="Srinivasan J."/>
            <person name="Dillman A.R."/>
            <person name="Macchietto M.G."/>
            <person name="Heikkinen L."/>
            <person name="Lakso M."/>
            <person name="Fracchia K.M."/>
            <person name="Antoshechkin I."/>
            <person name="Mortazavi A."/>
            <person name="Wong G."/>
            <person name="Sternberg P.W."/>
        </authorList>
    </citation>
    <scope>NUCLEOTIDE SEQUENCE [LARGE SCALE GENOMIC DNA]</scope>
    <source>
        <strain evidence="2">MT8872</strain>
    </source>
</reference>
<feature type="transmembrane region" description="Helical" evidence="1">
    <location>
        <begin position="16"/>
        <end position="38"/>
    </location>
</feature>
<sequence>MPQNESTSQLSTFKVYLLHTNIALSIIIIFLWSVIVVTKIKYLRNTHINLYIQSIVFAISLIFFVIGIVGTSIISISKGYDEGRSDFEAVRCLMGSGAHILRLLMLGICIERYISTTHITTYVNRNYWVFGGIRYLLMVNKSLRTAQSTLNVNYYAVRNLKILKVVEPQIMLHSAFGFLTVNASILTLVFKLDLMYQLYGFYTLYLVYYLLAAFVVFLQSYLSKRNNKIDDQQKYVVADSLGRPIPATVSSNIYFKELDAAWR</sequence>
<keyword evidence="1" id="KW-0812">Transmembrane</keyword>
<keyword evidence="2" id="KW-1185">Reference proteome</keyword>
<dbReference type="WBParaSite" id="Pan_g18864.t1">
    <property type="protein sequence ID" value="Pan_g18864.t1"/>
    <property type="gene ID" value="Pan_g18864"/>
</dbReference>
<feature type="transmembrane region" description="Helical" evidence="1">
    <location>
        <begin position="170"/>
        <end position="190"/>
    </location>
</feature>